<proteinExistence type="predicted"/>
<dbReference type="AlphaFoldDB" id="A0A969PRN0"/>
<dbReference type="EMBL" id="JAATHJ010000011">
    <property type="protein sequence ID" value="NJP37769.1"/>
    <property type="molecule type" value="Genomic_DNA"/>
</dbReference>
<protein>
    <submittedName>
        <fullName evidence="2">Uncharacterized protein</fullName>
    </submittedName>
</protein>
<keyword evidence="1" id="KW-1133">Transmembrane helix</keyword>
<accession>A0A969PRN0</accession>
<evidence type="ECO:0000256" key="1">
    <source>
        <dbReference type="SAM" id="Phobius"/>
    </source>
</evidence>
<keyword evidence="1" id="KW-0472">Membrane</keyword>
<dbReference type="RefSeq" id="WP_168006599.1">
    <property type="nucleotide sequence ID" value="NZ_JAATHJ010000011.1"/>
</dbReference>
<evidence type="ECO:0000313" key="2">
    <source>
        <dbReference type="EMBL" id="NJP37769.1"/>
    </source>
</evidence>
<name>A0A969PRN0_9BACI</name>
<organism evidence="2 3">
    <name type="scientific">Alkalicoccus luteus</name>
    <dbReference type="NCBI Taxonomy" id="1237094"/>
    <lineage>
        <taxon>Bacteria</taxon>
        <taxon>Bacillati</taxon>
        <taxon>Bacillota</taxon>
        <taxon>Bacilli</taxon>
        <taxon>Bacillales</taxon>
        <taxon>Bacillaceae</taxon>
        <taxon>Alkalicoccus</taxon>
    </lineage>
</organism>
<keyword evidence="3" id="KW-1185">Reference proteome</keyword>
<sequence length="209" mass="24217">MMIEDYLRAFSGKLYMFTDRQKKPVLRQVREDLEEAKAGLIEHGEDSVQAEKLAVRQFPPPSEIAAEWNESEQERYDEQFQPRNLGLGPLLSQGMLVPLFFLQWPIMHGSWNDPGRYAFWLTALVIGLLVFMFYFRRRPNAYLLSVVKQMRWVYAALLAAVPIHLGLFFLIGTGDLMFSLVYGAVFLALLLAFGLVFECWRKRALQLPH</sequence>
<reference evidence="2 3" key="1">
    <citation type="submission" date="2020-03" db="EMBL/GenBank/DDBJ databases">
        <title>Assessment of the enzymatic potential of alkaline-tolerant lipase obtained from Bacillus luteus H11 (technogenic soil) for the bioremediation of saline soils contaminated with petroleum substances.</title>
        <authorList>
            <person name="Kalwasinska A."/>
        </authorList>
    </citation>
    <scope>NUCLEOTIDE SEQUENCE [LARGE SCALE GENOMIC DNA]</scope>
    <source>
        <strain evidence="2 3">H11</strain>
    </source>
</reference>
<feature type="transmembrane region" description="Helical" evidence="1">
    <location>
        <begin position="85"/>
        <end position="105"/>
    </location>
</feature>
<evidence type="ECO:0000313" key="3">
    <source>
        <dbReference type="Proteomes" id="UP000752012"/>
    </source>
</evidence>
<comment type="caution">
    <text evidence="2">The sequence shown here is derived from an EMBL/GenBank/DDBJ whole genome shotgun (WGS) entry which is preliminary data.</text>
</comment>
<feature type="transmembrane region" description="Helical" evidence="1">
    <location>
        <begin position="177"/>
        <end position="197"/>
    </location>
</feature>
<gene>
    <name evidence="2" type="ORF">HCN83_09245</name>
</gene>
<feature type="transmembrane region" description="Helical" evidence="1">
    <location>
        <begin position="117"/>
        <end position="136"/>
    </location>
</feature>
<dbReference type="Proteomes" id="UP000752012">
    <property type="component" value="Unassembled WGS sequence"/>
</dbReference>
<keyword evidence="1" id="KW-0812">Transmembrane</keyword>
<feature type="transmembrane region" description="Helical" evidence="1">
    <location>
        <begin position="152"/>
        <end position="171"/>
    </location>
</feature>